<dbReference type="InterPro" id="IPR047738">
    <property type="entry name" value="SAV_2336-like_N"/>
</dbReference>
<dbReference type="EMBL" id="BAAARJ010000004">
    <property type="protein sequence ID" value="GAA2602774.1"/>
    <property type="molecule type" value="Genomic_DNA"/>
</dbReference>
<accession>A0ABP6C4Z6</accession>
<feature type="region of interest" description="Disordered" evidence="1">
    <location>
        <begin position="59"/>
        <end position="131"/>
    </location>
</feature>
<dbReference type="RefSeq" id="WP_344563463.1">
    <property type="nucleotide sequence ID" value="NZ_BAAARJ010000004.1"/>
</dbReference>
<dbReference type="InterPro" id="IPR011990">
    <property type="entry name" value="TPR-like_helical_dom_sf"/>
</dbReference>
<evidence type="ECO:0000256" key="1">
    <source>
        <dbReference type="SAM" id="MobiDB-lite"/>
    </source>
</evidence>
<dbReference type="Gene3D" id="1.25.40.10">
    <property type="entry name" value="Tetratricopeptide repeat domain"/>
    <property type="match status" value="1"/>
</dbReference>
<name>A0ABP6C4Z6_9ACTN</name>
<keyword evidence="3" id="KW-1185">Reference proteome</keyword>
<dbReference type="NCBIfam" id="NF041121">
    <property type="entry name" value="SAV_2336_NTERM"/>
    <property type="match status" value="1"/>
</dbReference>
<evidence type="ECO:0000313" key="2">
    <source>
        <dbReference type="EMBL" id="GAA2602774.1"/>
    </source>
</evidence>
<evidence type="ECO:0008006" key="4">
    <source>
        <dbReference type="Google" id="ProtNLM"/>
    </source>
</evidence>
<proteinExistence type="predicted"/>
<sequence length="1111" mass="118814">MSRSSPAPPPPRRPRRERSSASPRRTKPDEDLTELVARLRAGGWELSSEEIAEAVWLARWASPGRPAQEEREQDSTGPRYPGIRTPHAEPAMPPPADPQGPAETPSVGPERTTPVSLYAPRRHGGATRGGFPVRAPAAGALSGLLQLQHALRPLHRYHPPLPPSAGALDEAATADLSARSATVRPVFGTEARRYSEIQLLMDASATASVWQPILERLRQTFEQLGAFRDVQVRYLHRAKDGSPLIGTGPADGTTRLRPADEYRDTTGRRLTLVVSDCVGPLWQDGRAQRLLHHWSGSSPLAVIQPLPPRLWPRTALPAEAGTLVRERGAGGRIGFQTDEYGPRPAAEAVPVPVLLPSPEALGNWARLLGGGERAVPGAAAWVLPRHPAMPPPRTVPGTVPPRALLREFRNTASPGALELAVHLAVVPLLLPVIHLVQEAMLPDTGPMELAEVLLSGLLERLPDRDDPPGAGPRYAFAPGVRELLLQSLDQGAAVLILKHLSGYVTQRFGKGTRNFAAVAVAQLTGRAERTPGVREPGSGDGGRGGGEEYEEGDEGGDELFAEIPAEVVRFYLPEQSAADQVGEAERLLRQWHAQGDAQLLHQARSVAEAARASEGDSERARFALAQVLHALAGTAAVRRTPKGAESLLRDAAVLLTGEAPATVLERAAVEHDLWQVQGGTDRLLRAERLLRSLEGRLDVGSGHAEGDGNGDESEGGGPREREGAGGTGDADSRDAGGHADGGDGGADRGYGGSGDAGYPGDTGGVTLPEDAETTRKLRLGRVLLALAHAAPEHRPRAAPEAVSELREASDMLADRASRGHTSSGATTTMTNRRTVGHPAGAAAQRCTALLDLAAALRLTGATAQERLDVLQEAAEAAGERPALRLRCSRERARTLRESGEREGAAEAYADAVRLTAPDGAQRGELLTEWGEMLLTDVADLPRAESILREALTRAPSGPVVAKAAALLGRLLLLRYERERFRPDLYEGCHLLEQAARQDEDPGRRAQAWLSLGRARALFPPDTPQSQQAGAELTRALEMEEQRREEREGGSVTAARALHARGDFHRSQGRTAEALADYRAAAAEWQVLANYLADVPWAEVRETRARVAELAG</sequence>
<protein>
    <recommendedName>
        <fullName evidence="4">Tetratricopeptide repeat protein</fullName>
    </recommendedName>
</protein>
<feature type="compositionally biased region" description="Basic and acidic residues" evidence="1">
    <location>
        <begin position="730"/>
        <end position="741"/>
    </location>
</feature>
<feature type="compositionally biased region" description="Pro residues" evidence="1">
    <location>
        <begin position="1"/>
        <end position="11"/>
    </location>
</feature>
<organism evidence="2 3">
    <name type="scientific">Streptomyces axinellae</name>
    <dbReference type="NCBI Taxonomy" id="552788"/>
    <lineage>
        <taxon>Bacteria</taxon>
        <taxon>Bacillati</taxon>
        <taxon>Actinomycetota</taxon>
        <taxon>Actinomycetes</taxon>
        <taxon>Kitasatosporales</taxon>
        <taxon>Streptomycetaceae</taxon>
        <taxon>Streptomyces</taxon>
    </lineage>
</organism>
<feature type="region of interest" description="Disordered" evidence="1">
    <location>
        <begin position="698"/>
        <end position="768"/>
    </location>
</feature>
<comment type="caution">
    <text evidence="2">The sequence shown here is derived from an EMBL/GenBank/DDBJ whole genome shotgun (WGS) entry which is preliminary data.</text>
</comment>
<feature type="compositionally biased region" description="Gly residues" evidence="1">
    <location>
        <begin position="742"/>
        <end position="763"/>
    </location>
</feature>
<dbReference type="Proteomes" id="UP001501447">
    <property type="component" value="Unassembled WGS sequence"/>
</dbReference>
<feature type="region of interest" description="Disordered" evidence="1">
    <location>
        <begin position="1"/>
        <end position="33"/>
    </location>
</feature>
<reference evidence="3" key="1">
    <citation type="journal article" date="2019" name="Int. J. Syst. Evol. Microbiol.">
        <title>The Global Catalogue of Microorganisms (GCM) 10K type strain sequencing project: providing services to taxonomists for standard genome sequencing and annotation.</title>
        <authorList>
            <consortium name="The Broad Institute Genomics Platform"/>
            <consortium name="The Broad Institute Genome Sequencing Center for Infectious Disease"/>
            <person name="Wu L."/>
            <person name="Ma J."/>
        </authorList>
    </citation>
    <scope>NUCLEOTIDE SEQUENCE [LARGE SCALE GENOMIC DNA]</scope>
    <source>
        <strain evidence="3">JCM 16373</strain>
    </source>
</reference>
<gene>
    <name evidence="2" type="ORF">GCM10009863_15220</name>
</gene>
<feature type="region of interest" description="Disordered" evidence="1">
    <location>
        <begin position="527"/>
        <end position="554"/>
    </location>
</feature>
<evidence type="ECO:0000313" key="3">
    <source>
        <dbReference type="Proteomes" id="UP001501447"/>
    </source>
</evidence>